<gene>
    <name evidence="8" type="primary">mreC</name>
    <name evidence="8" type="ORF">FMV2238Y02_12090</name>
</gene>
<dbReference type="GO" id="GO:0005886">
    <property type="term" value="C:plasma membrane"/>
    <property type="evidence" value="ECO:0007669"/>
    <property type="project" value="TreeGrafter"/>
</dbReference>
<dbReference type="Gene3D" id="2.40.10.340">
    <property type="entry name" value="Rod shape-determining protein MreC, domain 1"/>
    <property type="match status" value="1"/>
</dbReference>
<evidence type="ECO:0000256" key="4">
    <source>
        <dbReference type="ARBA" id="ARBA00032089"/>
    </source>
</evidence>
<proteinExistence type="inferred from homology"/>
<dbReference type="InterPro" id="IPR055342">
    <property type="entry name" value="MreC_beta-barrel_core"/>
</dbReference>
<keyword evidence="9" id="KW-1185">Reference proteome</keyword>
<comment type="function">
    <text evidence="5">Involved in formation and maintenance of cell shape.</text>
</comment>
<dbReference type="Gene3D" id="2.40.10.350">
    <property type="entry name" value="Rod shape-determining protein MreC, domain 2"/>
    <property type="match status" value="1"/>
</dbReference>
<protein>
    <recommendedName>
        <fullName evidence="2 5">Cell shape-determining protein MreC</fullName>
    </recommendedName>
    <alternativeName>
        <fullName evidence="4 5">Cell shape protein MreC</fullName>
    </alternativeName>
</protein>
<dbReference type="RefSeq" id="WP_125074328.1">
    <property type="nucleotide sequence ID" value="NZ_CP053792.1"/>
</dbReference>
<dbReference type="PIRSF" id="PIRSF038471">
    <property type="entry name" value="MreC"/>
    <property type="match status" value="1"/>
</dbReference>
<dbReference type="AlphaFoldDB" id="A0A3P5XPU6"/>
<comment type="similarity">
    <text evidence="1 5">Belongs to the MreC family.</text>
</comment>
<dbReference type="Pfam" id="PF04085">
    <property type="entry name" value="MreC"/>
    <property type="match status" value="1"/>
</dbReference>
<evidence type="ECO:0000256" key="3">
    <source>
        <dbReference type="ARBA" id="ARBA00022960"/>
    </source>
</evidence>
<dbReference type="InterPro" id="IPR042177">
    <property type="entry name" value="Cell/Rod_1"/>
</dbReference>
<dbReference type="InterPro" id="IPR042175">
    <property type="entry name" value="Cell/Rod_MreC_2"/>
</dbReference>
<dbReference type="PANTHER" id="PTHR34138">
    <property type="entry name" value="CELL SHAPE-DETERMINING PROTEIN MREC"/>
    <property type="match status" value="1"/>
</dbReference>
<evidence type="ECO:0000256" key="2">
    <source>
        <dbReference type="ARBA" id="ARBA00013855"/>
    </source>
</evidence>
<sequence length="272" mass="31032">MKKHKVSRFFFIVSFIGLLFYLLYFILGLAFSRQLATIARYPLTSLDDFISKPILVVKNSLSELRHLNNTFLENKQLRKELRKQNLSQQYFEELLAENKRLKNLLSLSATVDKWVSAEVISRNPYQWYDSLQIKTAKKVLQPNSLVLSGEGIIGKVTSANRQAARVELLTCGKEVNIPIKIVDKNKIIYGNLKYFQIEEKRMLASEFNSNEAIDLGAKVYTSGLDGETQANLPVGKVIGFKNSSDKLKRQLLIKLFADFDHLDNVLVVGIEK</sequence>
<evidence type="ECO:0000256" key="6">
    <source>
        <dbReference type="SAM" id="Phobius"/>
    </source>
</evidence>
<name>A0A3P5XPU6_STRCB</name>
<keyword evidence="6" id="KW-1133">Transmembrane helix</keyword>
<evidence type="ECO:0000256" key="1">
    <source>
        <dbReference type="ARBA" id="ARBA00009369"/>
    </source>
</evidence>
<organism evidence="8 9">
    <name type="scientific">Streptococcus canis</name>
    <dbReference type="NCBI Taxonomy" id="1329"/>
    <lineage>
        <taxon>Bacteria</taxon>
        <taxon>Bacillati</taxon>
        <taxon>Bacillota</taxon>
        <taxon>Bacilli</taxon>
        <taxon>Lactobacillales</taxon>
        <taxon>Streptococcaceae</taxon>
        <taxon>Streptococcus</taxon>
    </lineage>
</organism>
<keyword evidence="3 5" id="KW-0133">Cell shape</keyword>
<evidence type="ECO:0000313" key="9">
    <source>
        <dbReference type="Proteomes" id="UP000280759"/>
    </source>
</evidence>
<dbReference type="EMBL" id="UXEP01000015">
    <property type="protein sequence ID" value="VDC42758.1"/>
    <property type="molecule type" value="Genomic_DNA"/>
</dbReference>
<evidence type="ECO:0000313" key="8">
    <source>
        <dbReference type="EMBL" id="VDC42758.1"/>
    </source>
</evidence>
<evidence type="ECO:0000256" key="5">
    <source>
        <dbReference type="PIRNR" id="PIRNR038471"/>
    </source>
</evidence>
<dbReference type="GO" id="GO:0008360">
    <property type="term" value="P:regulation of cell shape"/>
    <property type="evidence" value="ECO:0007669"/>
    <property type="project" value="UniProtKB-KW"/>
</dbReference>
<dbReference type="Proteomes" id="UP000280759">
    <property type="component" value="Unassembled WGS sequence"/>
</dbReference>
<dbReference type="InterPro" id="IPR007221">
    <property type="entry name" value="MreC"/>
</dbReference>
<accession>A0A3P5XPU6</accession>
<evidence type="ECO:0000259" key="7">
    <source>
        <dbReference type="Pfam" id="PF04085"/>
    </source>
</evidence>
<dbReference type="PANTHER" id="PTHR34138:SF1">
    <property type="entry name" value="CELL SHAPE-DETERMINING PROTEIN MREC"/>
    <property type="match status" value="1"/>
</dbReference>
<feature type="transmembrane region" description="Helical" evidence="6">
    <location>
        <begin position="9"/>
        <end position="31"/>
    </location>
</feature>
<reference evidence="8 9" key="1">
    <citation type="submission" date="2018-10" db="EMBL/GenBank/DDBJ databases">
        <authorList>
            <consortium name="Molecular Microbiology and Infection Unit (UMMI)"/>
            <person name="Machado M."/>
        </authorList>
    </citation>
    <scope>NUCLEOTIDE SEQUENCE [LARGE SCALE GENOMIC DNA]</scope>
    <source>
        <strain evidence="8">FMV2238.02</strain>
    </source>
</reference>
<feature type="domain" description="Rod shape-determining protein MreC beta-barrel core" evidence="7">
    <location>
        <begin position="119"/>
        <end position="268"/>
    </location>
</feature>
<keyword evidence="6" id="KW-0472">Membrane</keyword>
<keyword evidence="6" id="KW-0812">Transmembrane</keyword>